<evidence type="ECO:0000256" key="8">
    <source>
        <dbReference type="RuleBase" id="RU363041"/>
    </source>
</evidence>
<feature type="transmembrane region" description="Helical" evidence="8">
    <location>
        <begin position="172"/>
        <end position="196"/>
    </location>
</feature>
<dbReference type="Proteomes" id="UP000322110">
    <property type="component" value="Unassembled WGS sequence"/>
</dbReference>
<feature type="transmembrane region" description="Helical" evidence="8">
    <location>
        <begin position="72"/>
        <end position="97"/>
    </location>
</feature>
<evidence type="ECO:0000256" key="2">
    <source>
        <dbReference type="ARBA" id="ARBA00009142"/>
    </source>
</evidence>
<keyword evidence="3" id="KW-0813">Transport</keyword>
<feature type="transmembrane region" description="Helical" evidence="8">
    <location>
        <begin position="109"/>
        <end position="127"/>
    </location>
</feature>
<reference evidence="9 10" key="1">
    <citation type="journal article" date="2015" name="Int. J. Syst. Evol. Microbiol.">
        <title>Roseomonas oryzae sp. nov., isolated from paddy rhizosphere soil.</title>
        <authorList>
            <person name="Ramaprasad E.V."/>
            <person name="Sasikala Ch."/>
            <person name="Ramana Ch.V."/>
        </authorList>
    </citation>
    <scope>NUCLEOTIDE SEQUENCE [LARGE SCALE GENOMIC DNA]</scope>
    <source>
        <strain evidence="9 10">KCTC 42542</strain>
    </source>
</reference>
<evidence type="ECO:0000256" key="5">
    <source>
        <dbReference type="ARBA" id="ARBA00022692"/>
    </source>
</evidence>
<comment type="similarity">
    <text evidence="2 8">Belongs to the 4-toluene sulfonate uptake permease (TSUP) (TC 2.A.102) family.</text>
</comment>
<dbReference type="PANTHER" id="PTHR30269">
    <property type="entry name" value="TRANSMEMBRANE PROTEIN YFCA"/>
    <property type="match status" value="1"/>
</dbReference>
<evidence type="ECO:0000256" key="1">
    <source>
        <dbReference type="ARBA" id="ARBA00004651"/>
    </source>
</evidence>
<keyword evidence="6 8" id="KW-1133">Transmembrane helix</keyword>
<name>A0A5B2TBG5_9PROT</name>
<protein>
    <recommendedName>
        <fullName evidence="8">Probable membrane transporter protein</fullName>
    </recommendedName>
</protein>
<dbReference type="InterPro" id="IPR052017">
    <property type="entry name" value="TSUP"/>
</dbReference>
<feature type="transmembrane region" description="Helical" evidence="8">
    <location>
        <begin position="263"/>
        <end position="281"/>
    </location>
</feature>
<evidence type="ECO:0000256" key="3">
    <source>
        <dbReference type="ARBA" id="ARBA00022448"/>
    </source>
</evidence>
<keyword evidence="10" id="KW-1185">Reference proteome</keyword>
<evidence type="ECO:0000256" key="4">
    <source>
        <dbReference type="ARBA" id="ARBA00022475"/>
    </source>
</evidence>
<gene>
    <name evidence="9" type="ORF">F0Q34_17750</name>
</gene>
<keyword evidence="7 8" id="KW-0472">Membrane</keyword>
<accession>A0A5B2TBG5</accession>
<comment type="caution">
    <text evidence="9">The sequence shown here is derived from an EMBL/GenBank/DDBJ whole genome shotgun (WGS) entry which is preliminary data.</text>
</comment>
<evidence type="ECO:0000256" key="6">
    <source>
        <dbReference type="ARBA" id="ARBA00022989"/>
    </source>
</evidence>
<dbReference type="Pfam" id="PF01925">
    <property type="entry name" value="TauE"/>
    <property type="match status" value="1"/>
</dbReference>
<evidence type="ECO:0000256" key="7">
    <source>
        <dbReference type="ARBA" id="ARBA00023136"/>
    </source>
</evidence>
<dbReference type="AlphaFoldDB" id="A0A5B2TBG5"/>
<comment type="subcellular location">
    <subcellularLocation>
        <location evidence="1 8">Cell membrane</location>
        <topology evidence="1 8">Multi-pass membrane protein</topology>
    </subcellularLocation>
</comment>
<feature type="transmembrane region" description="Helical" evidence="8">
    <location>
        <begin position="41"/>
        <end position="60"/>
    </location>
</feature>
<evidence type="ECO:0000313" key="9">
    <source>
        <dbReference type="EMBL" id="KAA2211861.1"/>
    </source>
</evidence>
<sequence>MRVLTLAFRDVAGSVLTPPPRSRQPVPPHSPWSDYLITDPWFYALAVPALLITGISKGGFASGGGNLSVPAMALLIPAPQAAAIALPILCAMDIAGLRAWWGRWNRREMRVILPGGLFGILIGAFAFGVMTDQAIKLMVGGIALAFLARSLWLGRHGASPAPAAHSAARGGFWSAVSGFTSTIAHAGGPPLAVYLYPLRMERAQLAATTVVFFGTVNYVKLLPYALLGQLSLSNLLTSLVLLPLAPVGVRLGVWMQRRISDRLFYRVIYVLLGATGLKLVADGLGL</sequence>
<evidence type="ECO:0000313" key="10">
    <source>
        <dbReference type="Proteomes" id="UP000322110"/>
    </source>
</evidence>
<dbReference type="GO" id="GO:0005886">
    <property type="term" value="C:plasma membrane"/>
    <property type="evidence" value="ECO:0007669"/>
    <property type="project" value="UniProtKB-SubCell"/>
</dbReference>
<proteinExistence type="inferred from homology"/>
<dbReference type="OrthoDB" id="7028171at2"/>
<keyword evidence="4 8" id="KW-1003">Cell membrane</keyword>
<keyword evidence="5 8" id="KW-0812">Transmembrane</keyword>
<organism evidence="9 10">
    <name type="scientific">Teichococcus oryzae</name>
    <dbReference type="NCBI Taxonomy" id="1608942"/>
    <lineage>
        <taxon>Bacteria</taxon>
        <taxon>Pseudomonadati</taxon>
        <taxon>Pseudomonadota</taxon>
        <taxon>Alphaproteobacteria</taxon>
        <taxon>Acetobacterales</taxon>
        <taxon>Roseomonadaceae</taxon>
        <taxon>Roseomonas</taxon>
    </lineage>
</organism>
<feature type="transmembrane region" description="Helical" evidence="8">
    <location>
        <begin position="232"/>
        <end position="251"/>
    </location>
</feature>
<dbReference type="InterPro" id="IPR002781">
    <property type="entry name" value="TM_pro_TauE-like"/>
</dbReference>
<feature type="transmembrane region" description="Helical" evidence="8">
    <location>
        <begin position="203"/>
        <end position="226"/>
    </location>
</feature>
<dbReference type="PANTHER" id="PTHR30269:SF37">
    <property type="entry name" value="MEMBRANE TRANSPORTER PROTEIN"/>
    <property type="match status" value="1"/>
</dbReference>
<dbReference type="EMBL" id="VUKA01000014">
    <property type="protein sequence ID" value="KAA2211861.1"/>
    <property type="molecule type" value="Genomic_DNA"/>
</dbReference>